<comment type="caution">
    <text evidence="1">The sequence shown here is derived from an EMBL/GenBank/DDBJ whole genome shotgun (WGS) entry which is preliminary data.</text>
</comment>
<keyword evidence="2" id="KW-1185">Reference proteome</keyword>
<proteinExistence type="predicted"/>
<accession>A0ACB9RB69</accession>
<protein>
    <submittedName>
        <fullName evidence="1">Uncharacterized protein</fullName>
    </submittedName>
</protein>
<organism evidence="1 2">
    <name type="scientific">Melastoma candidum</name>
    <dbReference type="NCBI Taxonomy" id="119954"/>
    <lineage>
        <taxon>Eukaryota</taxon>
        <taxon>Viridiplantae</taxon>
        <taxon>Streptophyta</taxon>
        <taxon>Embryophyta</taxon>
        <taxon>Tracheophyta</taxon>
        <taxon>Spermatophyta</taxon>
        <taxon>Magnoliopsida</taxon>
        <taxon>eudicotyledons</taxon>
        <taxon>Gunneridae</taxon>
        <taxon>Pentapetalae</taxon>
        <taxon>rosids</taxon>
        <taxon>malvids</taxon>
        <taxon>Myrtales</taxon>
        <taxon>Melastomataceae</taxon>
        <taxon>Melastomatoideae</taxon>
        <taxon>Melastomateae</taxon>
        <taxon>Melastoma</taxon>
    </lineage>
</organism>
<name>A0ACB9RB69_9MYRT</name>
<dbReference type="EMBL" id="CM042883">
    <property type="protein sequence ID" value="KAI4375506.1"/>
    <property type="molecule type" value="Genomic_DNA"/>
</dbReference>
<evidence type="ECO:0000313" key="2">
    <source>
        <dbReference type="Proteomes" id="UP001057402"/>
    </source>
</evidence>
<dbReference type="Proteomes" id="UP001057402">
    <property type="component" value="Chromosome 4"/>
</dbReference>
<evidence type="ECO:0000313" key="1">
    <source>
        <dbReference type="EMBL" id="KAI4375506.1"/>
    </source>
</evidence>
<sequence>MKRPPRQALPPPPDHRFLVRETLRISADIASSSLDDSTVVAASALCLPSSRSPQPGISSTPPPGLFAARRSMAGDGKYVADADDGGRSGSLRKGSFRAVCLQTPQSPVDEFRRAFLRALHDVEGLKALLWRSNGRVTTQTLLNSVGVSKNKATSGAVAINWILKDGAGRVGKMLFSRQGKKFDYDLKQLRISGDILLNWVLDWSLQLHQSPSLSSFGMCCQCCEECCRCDININ</sequence>
<reference evidence="2" key="1">
    <citation type="journal article" date="2023" name="Front. Plant Sci.">
        <title>Chromosomal-level genome assembly of Melastoma candidum provides insights into trichome evolution.</title>
        <authorList>
            <person name="Zhong Y."/>
            <person name="Wu W."/>
            <person name="Sun C."/>
            <person name="Zou P."/>
            <person name="Liu Y."/>
            <person name="Dai S."/>
            <person name="Zhou R."/>
        </authorList>
    </citation>
    <scope>NUCLEOTIDE SEQUENCE [LARGE SCALE GENOMIC DNA]</scope>
</reference>
<gene>
    <name evidence="1" type="ORF">MLD38_013366</name>
</gene>